<feature type="transmembrane region" description="Helical" evidence="1">
    <location>
        <begin position="14"/>
        <end position="33"/>
    </location>
</feature>
<keyword evidence="1" id="KW-0812">Transmembrane</keyword>
<comment type="caution">
    <text evidence="2">The sequence shown here is derived from an EMBL/GenBank/DDBJ whole genome shotgun (WGS) entry which is preliminary data.</text>
</comment>
<dbReference type="InParanoid" id="A0A0V0Q7F1"/>
<protein>
    <recommendedName>
        <fullName evidence="4">Transmembrane protein</fullName>
    </recommendedName>
</protein>
<proteinExistence type="predicted"/>
<reference evidence="2 3" key="1">
    <citation type="journal article" date="2015" name="Sci. Rep.">
        <title>Genome of the facultative scuticociliatosis pathogen Pseudocohnilembus persalinus provides insight into its virulence through horizontal gene transfer.</title>
        <authorList>
            <person name="Xiong J."/>
            <person name="Wang G."/>
            <person name="Cheng J."/>
            <person name="Tian M."/>
            <person name="Pan X."/>
            <person name="Warren A."/>
            <person name="Jiang C."/>
            <person name="Yuan D."/>
            <person name="Miao W."/>
        </authorList>
    </citation>
    <scope>NUCLEOTIDE SEQUENCE [LARGE SCALE GENOMIC DNA]</scope>
    <source>
        <strain evidence="2">36N120E</strain>
    </source>
</reference>
<dbReference type="Proteomes" id="UP000054937">
    <property type="component" value="Unassembled WGS sequence"/>
</dbReference>
<name>A0A0V0Q7F1_PSEPJ</name>
<sequence>MGFLFTKGAFFCNVLLLNSLVIVFEIIYFEYLIRENELWKNRTGILNQSLTDQKRILLENQNSINTNKTQNNSSYNSEKGEIINSQNFGYNPPLNSQNSESVGHFPNNVLNSDIIMSQNCKSEKENQTINEAKFCPQIERQETDDSSKNVLYDLENGNLNKQLLKSDLVENQQSQSSLIKKISQDQICDDLQLERQRQFTAL</sequence>
<evidence type="ECO:0008006" key="4">
    <source>
        <dbReference type="Google" id="ProtNLM"/>
    </source>
</evidence>
<organism evidence="2 3">
    <name type="scientific">Pseudocohnilembus persalinus</name>
    <name type="common">Ciliate</name>
    <dbReference type="NCBI Taxonomy" id="266149"/>
    <lineage>
        <taxon>Eukaryota</taxon>
        <taxon>Sar</taxon>
        <taxon>Alveolata</taxon>
        <taxon>Ciliophora</taxon>
        <taxon>Intramacronucleata</taxon>
        <taxon>Oligohymenophorea</taxon>
        <taxon>Scuticociliatia</taxon>
        <taxon>Philasterida</taxon>
        <taxon>Pseudocohnilembidae</taxon>
        <taxon>Pseudocohnilembus</taxon>
    </lineage>
</organism>
<keyword evidence="1" id="KW-1133">Transmembrane helix</keyword>
<dbReference type="EMBL" id="LDAU01000273">
    <property type="protein sequence ID" value="KRW98113.1"/>
    <property type="molecule type" value="Genomic_DNA"/>
</dbReference>
<evidence type="ECO:0000256" key="1">
    <source>
        <dbReference type="SAM" id="Phobius"/>
    </source>
</evidence>
<dbReference type="AlphaFoldDB" id="A0A0V0Q7F1"/>
<keyword evidence="3" id="KW-1185">Reference proteome</keyword>
<keyword evidence="1" id="KW-0472">Membrane</keyword>
<evidence type="ECO:0000313" key="2">
    <source>
        <dbReference type="EMBL" id="KRW98113.1"/>
    </source>
</evidence>
<evidence type="ECO:0000313" key="3">
    <source>
        <dbReference type="Proteomes" id="UP000054937"/>
    </source>
</evidence>
<accession>A0A0V0Q7F1</accession>
<gene>
    <name evidence="2" type="ORF">PPERSA_08276</name>
</gene>